<dbReference type="InterPro" id="IPR035987">
    <property type="entry name" value="Ribosomal_uS8_sf"/>
</dbReference>
<comment type="subunit">
    <text evidence="7 8">Part of the 30S ribosomal subunit. Contacts proteins S5 and S12.</text>
</comment>
<keyword evidence="4 8" id="KW-0689">Ribosomal protein</keyword>
<dbReference type="GO" id="GO:0003735">
    <property type="term" value="F:structural constituent of ribosome"/>
    <property type="evidence" value="ECO:0007669"/>
    <property type="project" value="InterPro"/>
</dbReference>
<evidence type="ECO:0000256" key="3">
    <source>
        <dbReference type="ARBA" id="ARBA00022884"/>
    </source>
</evidence>
<protein>
    <recommendedName>
        <fullName evidence="6 8">Small ribosomal subunit protein uS8</fullName>
    </recommendedName>
</protein>
<evidence type="ECO:0000256" key="9">
    <source>
        <dbReference type="RuleBase" id="RU003660"/>
    </source>
</evidence>
<keyword evidence="2 8" id="KW-0699">rRNA-binding</keyword>
<dbReference type="FunFam" id="3.30.1490.10:FF:000001">
    <property type="entry name" value="30S ribosomal protein S8"/>
    <property type="match status" value="1"/>
</dbReference>
<evidence type="ECO:0000256" key="2">
    <source>
        <dbReference type="ARBA" id="ARBA00022730"/>
    </source>
</evidence>
<evidence type="ECO:0000256" key="8">
    <source>
        <dbReference type="HAMAP-Rule" id="MF_01302"/>
    </source>
</evidence>
<evidence type="ECO:0000256" key="6">
    <source>
        <dbReference type="ARBA" id="ARBA00035258"/>
    </source>
</evidence>
<proteinExistence type="inferred from homology"/>
<reference evidence="10" key="2">
    <citation type="journal article" date="2021" name="PeerJ">
        <title>Extensive microbial diversity within the chicken gut microbiome revealed by metagenomics and culture.</title>
        <authorList>
            <person name="Gilroy R."/>
            <person name="Ravi A."/>
            <person name="Getino M."/>
            <person name="Pursley I."/>
            <person name="Horton D.L."/>
            <person name="Alikhan N.F."/>
            <person name="Baker D."/>
            <person name="Gharbi K."/>
            <person name="Hall N."/>
            <person name="Watson M."/>
            <person name="Adriaenssens E.M."/>
            <person name="Foster-Nyarko E."/>
            <person name="Jarju S."/>
            <person name="Secka A."/>
            <person name="Antonio M."/>
            <person name="Oren A."/>
            <person name="Chaudhuri R.R."/>
            <person name="La Ragione R."/>
            <person name="Hildebrand F."/>
            <person name="Pallen M.J."/>
        </authorList>
    </citation>
    <scope>NUCLEOTIDE SEQUENCE</scope>
    <source>
        <strain evidence="10">ChiHjej12B11-29160</strain>
    </source>
</reference>
<dbReference type="AlphaFoldDB" id="A0A9D1HX69"/>
<dbReference type="Gene3D" id="3.30.1490.10">
    <property type="match status" value="1"/>
</dbReference>
<accession>A0A9D1HX69</accession>
<organism evidence="10 11">
    <name type="scientific">Candidatus Coprovicinus avistercoris</name>
    <dbReference type="NCBI Taxonomy" id="2840754"/>
    <lineage>
        <taxon>Bacteria</taxon>
        <taxon>Bacillati</taxon>
        <taxon>Actinomycetota</taxon>
        <taxon>Coriobacteriia</taxon>
        <taxon>Coriobacteriales</taxon>
        <taxon>Coriobacteriaceae</taxon>
        <taxon>Coriobacteriaceae incertae sedis</taxon>
        <taxon>Candidatus Coprovicinus</taxon>
    </lineage>
</organism>
<dbReference type="InterPro" id="IPR000630">
    <property type="entry name" value="Ribosomal_uS8"/>
</dbReference>
<name>A0A9D1HX69_9ACTN</name>
<keyword evidence="5 8" id="KW-0687">Ribonucleoprotein</keyword>
<comment type="function">
    <text evidence="8">One of the primary rRNA binding proteins, it binds directly to 16S rRNA central domain where it helps coordinate assembly of the platform of the 30S subunit.</text>
</comment>
<dbReference type="FunFam" id="3.30.1370.30:FF:000002">
    <property type="entry name" value="30S ribosomal protein S8"/>
    <property type="match status" value="1"/>
</dbReference>
<dbReference type="Pfam" id="PF00410">
    <property type="entry name" value="Ribosomal_S8"/>
    <property type="match status" value="1"/>
</dbReference>
<reference evidence="10" key="1">
    <citation type="submission" date="2020-10" db="EMBL/GenBank/DDBJ databases">
        <authorList>
            <person name="Gilroy R."/>
        </authorList>
    </citation>
    <scope>NUCLEOTIDE SEQUENCE</scope>
    <source>
        <strain evidence="10">ChiHjej12B11-29160</strain>
    </source>
</reference>
<evidence type="ECO:0000313" key="11">
    <source>
        <dbReference type="Proteomes" id="UP000824078"/>
    </source>
</evidence>
<evidence type="ECO:0000256" key="1">
    <source>
        <dbReference type="ARBA" id="ARBA00006471"/>
    </source>
</evidence>
<dbReference type="PROSITE" id="PS00053">
    <property type="entry name" value="RIBOSOMAL_S8"/>
    <property type="match status" value="1"/>
</dbReference>
<dbReference type="SUPFAM" id="SSF56047">
    <property type="entry name" value="Ribosomal protein S8"/>
    <property type="match status" value="1"/>
</dbReference>
<sequence>MNVTDPIADMLTRIRNANSANKPTVSMPSSKVLVEIARVIFEEGYIEGYVVEDTKPQKTLVITLKYGPRRSKTIRGIRRVSKPGLRIYSAAKDLPRVHGGLGTAVISTSKGMMCDRDARQLGVGGEVIAYIW</sequence>
<dbReference type="InterPro" id="IPR047863">
    <property type="entry name" value="Ribosomal_uS8_CS"/>
</dbReference>
<evidence type="ECO:0000313" key="10">
    <source>
        <dbReference type="EMBL" id="HIU24361.1"/>
    </source>
</evidence>
<dbReference type="GO" id="GO:0019843">
    <property type="term" value="F:rRNA binding"/>
    <property type="evidence" value="ECO:0007669"/>
    <property type="project" value="UniProtKB-UniRule"/>
</dbReference>
<evidence type="ECO:0000256" key="4">
    <source>
        <dbReference type="ARBA" id="ARBA00022980"/>
    </source>
</evidence>
<dbReference type="EMBL" id="DVMQ01000017">
    <property type="protein sequence ID" value="HIU24361.1"/>
    <property type="molecule type" value="Genomic_DNA"/>
</dbReference>
<comment type="similarity">
    <text evidence="1 8 9">Belongs to the universal ribosomal protein uS8 family.</text>
</comment>
<evidence type="ECO:0000256" key="5">
    <source>
        <dbReference type="ARBA" id="ARBA00023274"/>
    </source>
</evidence>
<dbReference type="GO" id="GO:0005840">
    <property type="term" value="C:ribosome"/>
    <property type="evidence" value="ECO:0007669"/>
    <property type="project" value="UniProtKB-KW"/>
</dbReference>
<dbReference type="Proteomes" id="UP000824078">
    <property type="component" value="Unassembled WGS sequence"/>
</dbReference>
<dbReference type="HAMAP" id="MF_01302_B">
    <property type="entry name" value="Ribosomal_uS8_B"/>
    <property type="match status" value="1"/>
</dbReference>
<keyword evidence="3 8" id="KW-0694">RNA-binding</keyword>
<dbReference type="PANTHER" id="PTHR11758">
    <property type="entry name" value="40S RIBOSOMAL PROTEIN S15A"/>
    <property type="match status" value="1"/>
</dbReference>
<dbReference type="GO" id="GO:1990904">
    <property type="term" value="C:ribonucleoprotein complex"/>
    <property type="evidence" value="ECO:0007669"/>
    <property type="project" value="UniProtKB-KW"/>
</dbReference>
<dbReference type="GO" id="GO:0006412">
    <property type="term" value="P:translation"/>
    <property type="evidence" value="ECO:0007669"/>
    <property type="project" value="UniProtKB-UniRule"/>
</dbReference>
<dbReference type="Gene3D" id="3.30.1370.30">
    <property type="match status" value="1"/>
</dbReference>
<comment type="caution">
    <text evidence="10">The sequence shown here is derived from an EMBL/GenBank/DDBJ whole genome shotgun (WGS) entry which is preliminary data.</text>
</comment>
<gene>
    <name evidence="8 10" type="primary">rpsH</name>
    <name evidence="10" type="ORF">IAD17_05520</name>
</gene>
<evidence type="ECO:0000256" key="7">
    <source>
        <dbReference type="ARBA" id="ARBA00046740"/>
    </source>
</evidence>
<dbReference type="NCBIfam" id="NF001109">
    <property type="entry name" value="PRK00136.1"/>
    <property type="match status" value="1"/>
</dbReference>
<dbReference type="GO" id="GO:0005737">
    <property type="term" value="C:cytoplasm"/>
    <property type="evidence" value="ECO:0007669"/>
    <property type="project" value="UniProtKB-ARBA"/>
</dbReference>